<protein>
    <submittedName>
        <fullName evidence="6">8-amino-7-oxononanoate synthase</fullName>
    </submittedName>
</protein>
<accession>M0MP45</accession>
<evidence type="ECO:0000259" key="5">
    <source>
        <dbReference type="Pfam" id="PF00155"/>
    </source>
</evidence>
<evidence type="ECO:0000256" key="3">
    <source>
        <dbReference type="ARBA" id="ARBA00022898"/>
    </source>
</evidence>
<dbReference type="InterPro" id="IPR004839">
    <property type="entry name" value="Aminotransferase_I/II_large"/>
</dbReference>
<reference evidence="6 7" key="1">
    <citation type="journal article" date="2014" name="PLoS Genet.">
        <title>Phylogenetically driven sequencing of extremely halophilic archaea reveals strategies for static and dynamic osmo-response.</title>
        <authorList>
            <person name="Becker E.A."/>
            <person name="Seitzer P.M."/>
            <person name="Tritt A."/>
            <person name="Larsen D."/>
            <person name="Krusor M."/>
            <person name="Yao A.I."/>
            <person name="Wu D."/>
            <person name="Madern D."/>
            <person name="Eisen J.A."/>
            <person name="Darling A.E."/>
            <person name="Facciotti M.T."/>
        </authorList>
    </citation>
    <scope>NUCLEOTIDE SEQUENCE [LARGE SCALE GENOMIC DNA]</scope>
    <source>
        <strain evidence="6 7">JCM 10879</strain>
    </source>
</reference>
<dbReference type="eggNOG" id="arCOG00113">
    <property type="taxonomic scope" value="Archaea"/>
</dbReference>
<dbReference type="OrthoDB" id="9071at2157"/>
<dbReference type="InterPro" id="IPR015421">
    <property type="entry name" value="PyrdxlP-dep_Trfase_major"/>
</dbReference>
<evidence type="ECO:0000313" key="7">
    <source>
        <dbReference type="Proteomes" id="UP000011607"/>
    </source>
</evidence>
<gene>
    <name evidence="6" type="ORF">C446_01688</name>
</gene>
<feature type="region of interest" description="Disordered" evidence="4">
    <location>
        <begin position="1"/>
        <end position="25"/>
    </location>
</feature>
<dbReference type="EMBL" id="AOMA01000011">
    <property type="protein sequence ID" value="EMA46230.1"/>
    <property type="molecule type" value="Genomic_DNA"/>
</dbReference>
<dbReference type="InterPro" id="IPR050087">
    <property type="entry name" value="AON_synthase_class-II"/>
</dbReference>
<evidence type="ECO:0000256" key="2">
    <source>
        <dbReference type="ARBA" id="ARBA00022679"/>
    </source>
</evidence>
<keyword evidence="3" id="KW-0663">Pyridoxal phosphate</keyword>
<keyword evidence="7" id="KW-1185">Reference proteome</keyword>
<feature type="domain" description="Aminotransferase class I/classII large" evidence="5">
    <location>
        <begin position="52"/>
        <end position="389"/>
    </location>
</feature>
<evidence type="ECO:0000313" key="6">
    <source>
        <dbReference type="EMBL" id="EMA46230.1"/>
    </source>
</evidence>
<dbReference type="InterPro" id="IPR015424">
    <property type="entry name" value="PyrdxlP-dep_Trfase"/>
</dbReference>
<dbReference type="AlphaFoldDB" id="M0MP45"/>
<proteinExistence type="predicted"/>
<dbReference type="Pfam" id="PF00155">
    <property type="entry name" value="Aminotran_1_2"/>
    <property type="match status" value="1"/>
</dbReference>
<dbReference type="GO" id="GO:0008710">
    <property type="term" value="F:8-amino-7-oxononanoate synthase activity"/>
    <property type="evidence" value="ECO:0007669"/>
    <property type="project" value="TreeGrafter"/>
</dbReference>
<keyword evidence="2" id="KW-0808">Transferase</keyword>
<dbReference type="PANTHER" id="PTHR13693">
    <property type="entry name" value="CLASS II AMINOTRANSFERASE/8-AMINO-7-OXONONANOATE SYNTHASE"/>
    <property type="match status" value="1"/>
</dbReference>
<dbReference type="SUPFAM" id="SSF53383">
    <property type="entry name" value="PLP-dependent transferases"/>
    <property type="match status" value="1"/>
</dbReference>
<feature type="compositionally biased region" description="Basic and acidic residues" evidence="4">
    <location>
        <begin position="1"/>
        <end position="21"/>
    </location>
</feature>
<dbReference type="RefSeq" id="WP_006671310.1">
    <property type="nucleotide sequence ID" value="NZ_AOMA01000011.1"/>
</dbReference>
<dbReference type="InterPro" id="IPR015422">
    <property type="entry name" value="PyrdxlP-dep_Trfase_small"/>
</dbReference>
<organism evidence="6 7">
    <name type="scientific">Halobiforma nitratireducens JCM 10879</name>
    <dbReference type="NCBI Taxonomy" id="1227454"/>
    <lineage>
        <taxon>Archaea</taxon>
        <taxon>Methanobacteriati</taxon>
        <taxon>Methanobacteriota</taxon>
        <taxon>Stenosarchaea group</taxon>
        <taxon>Halobacteria</taxon>
        <taxon>Halobacteriales</taxon>
        <taxon>Natrialbaceae</taxon>
        <taxon>Halobiforma</taxon>
    </lineage>
</organism>
<dbReference type="Gene3D" id="3.90.1150.10">
    <property type="entry name" value="Aspartate Aminotransferase, domain 1"/>
    <property type="match status" value="1"/>
</dbReference>
<sequence>MADRDRGFDLEGRAAVEESKRRGQLSPVDRVAERGYFASASGGNLPVLESEELLVFGSDNYLGLTDDQRVQNAVRQAAAAVGTGAGASRLRTGDTLLHHDLERQLAETEGTDRALAFPSRYAAAAGVLTTLEPDVVFVDEATHPSVVDGCRLADAELVTYDHCDSESLRSALEARAAEGTATESWLVATNTVFDVDGTVAPLAAICTSAAEFGAWVAVDETHATGLYAGGGGVVQAEGLEEHIHVQFGSLGTALASQGGYVAGSDALVDCLLQELRLFDASVGLAPTAAAAASEALHRARHGDARERIWENVAHLQDGLRTMGLDVLGESQILTVRVGDESDAVALADGLRERGIVAPAVAPPFASDEEWRLRVTPMATHESDDVVDCLESLQAAGEEIGLL</sequence>
<evidence type="ECO:0000256" key="4">
    <source>
        <dbReference type="SAM" id="MobiDB-lite"/>
    </source>
</evidence>
<dbReference type="STRING" id="1227454.C446_01688"/>
<dbReference type="Gene3D" id="3.40.640.10">
    <property type="entry name" value="Type I PLP-dependent aspartate aminotransferase-like (Major domain)"/>
    <property type="match status" value="1"/>
</dbReference>
<comment type="cofactor">
    <cofactor evidence="1">
        <name>pyridoxal 5'-phosphate</name>
        <dbReference type="ChEBI" id="CHEBI:597326"/>
    </cofactor>
</comment>
<dbReference type="Proteomes" id="UP000011607">
    <property type="component" value="Unassembled WGS sequence"/>
</dbReference>
<comment type="caution">
    <text evidence="6">The sequence shown here is derived from an EMBL/GenBank/DDBJ whole genome shotgun (WGS) entry which is preliminary data.</text>
</comment>
<dbReference type="GO" id="GO:0009102">
    <property type="term" value="P:biotin biosynthetic process"/>
    <property type="evidence" value="ECO:0007669"/>
    <property type="project" value="TreeGrafter"/>
</dbReference>
<name>M0MP45_9EURY</name>
<evidence type="ECO:0000256" key="1">
    <source>
        <dbReference type="ARBA" id="ARBA00001933"/>
    </source>
</evidence>
<dbReference type="PANTHER" id="PTHR13693:SF100">
    <property type="entry name" value="8-AMINO-7-OXONONANOATE SYNTHASE"/>
    <property type="match status" value="1"/>
</dbReference>
<dbReference type="GO" id="GO:0030170">
    <property type="term" value="F:pyridoxal phosphate binding"/>
    <property type="evidence" value="ECO:0007669"/>
    <property type="project" value="InterPro"/>
</dbReference>